<dbReference type="InterPro" id="IPR036724">
    <property type="entry name" value="Cobalamin-bd_sf"/>
</dbReference>
<dbReference type="GO" id="GO:0031419">
    <property type="term" value="F:cobalamin binding"/>
    <property type="evidence" value="ECO:0007669"/>
    <property type="project" value="InterPro"/>
</dbReference>
<evidence type="ECO:0000256" key="1">
    <source>
        <dbReference type="ARBA" id="ARBA00001966"/>
    </source>
</evidence>
<dbReference type="AlphaFoldDB" id="A0A0K0K526"/>
<dbReference type="CDD" id="cd02068">
    <property type="entry name" value="radical_SAM_B12_BD"/>
    <property type="match status" value="1"/>
</dbReference>
<accession>A0A0K0K526</accession>
<evidence type="ECO:0000259" key="7">
    <source>
        <dbReference type="PROSITE" id="PS51918"/>
    </source>
</evidence>
<keyword evidence="8" id="KW-0489">Methyltransferase</keyword>
<dbReference type="SFLD" id="SFLDF00416">
    <property type="entry name" value="fortimicin-like_methyltransfer"/>
    <property type="match status" value="1"/>
</dbReference>
<comment type="cofactor">
    <cofactor evidence="1">
        <name>[4Fe-4S] cluster</name>
        <dbReference type="ChEBI" id="CHEBI:49883"/>
    </cofactor>
</comment>
<evidence type="ECO:0000313" key="8">
    <source>
        <dbReference type="EMBL" id="AGB13906.1"/>
    </source>
</evidence>
<dbReference type="PROSITE" id="PS51918">
    <property type="entry name" value="RADICAL_SAM"/>
    <property type="match status" value="1"/>
</dbReference>
<dbReference type="Gene3D" id="3.40.50.280">
    <property type="entry name" value="Cobalamin-binding domain"/>
    <property type="match status" value="1"/>
</dbReference>
<keyword evidence="3" id="KW-0479">Metal-binding</keyword>
<dbReference type="EMBL" id="JQ975418">
    <property type="protein sequence ID" value="AGB13906.1"/>
    <property type="molecule type" value="Genomic_DNA"/>
</dbReference>
<dbReference type="SFLD" id="SFLDG01082">
    <property type="entry name" value="B12-binding_domain_containing"/>
    <property type="match status" value="1"/>
</dbReference>
<dbReference type="BRENDA" id="2.1.1.B120">
    <property type="organism ID" value="3368"/>
</dbReference>
<keyword evidence="4" id="KW-0408">Iron</keyword>
<dbReference type="GO" id="GO:0051536">
    <property type="term" value="F:iron-sulfur cluster binding"/>
    <property type="evidence" value="ECO:0007669"/>
    <property type="project" value="UniProtKB-KW"/>
</dbReference>
<dbReference type="SFLD" id="SFLDG01123">
    <property type="entry name" value="methyltransferase_(Class_B)"/>
    <property type="match status" value="1"/>
</dbReference>
<evidence type="ECO:0000256" key="5">
    <source>
        <dbReference type="ARBA" id="ARBA00023014"/>
    </source>
</evidence>
<dbReference type="Pfam" id="PF02310">
    <property type="entry name" value="B12-binding"/>
    <property type="match status" value="1"/>
</dbReference>
<dbReference type="GO" id="GO:0005829">
    <property type="term" value="C:cytosol"/>
    <property type="evidence" value="ECO:0007669"/>
    <property type="project" value="TreeGrafter"/>
</dbReference>
<dbReference type="GO" id="GO:0046872">
    <property type="term" value="F:metal ion binding"/>
    <property type="evidence" value="ECO:0007669"/>
    <property type="project" value="UniProtKB-KW"/>
</dbReference>
<dbReference type="GO" id="GO:0032259">
    <property type="term" value="P:methylation"/>
    <property type="evidence" value="ECO:0007669"/>
    <property type="project" value="UniProtKB-KW"/>
</dbReference>
<dbReference type="PROSITE" id="PS51332">
    <property type="entry name" value="B12_BINDING"/>
    <property type="match status" value="1"/>
</dbReference>
<dbReference type="GO" id="GO:0008168">
    <property type="term" value="F:methyltransferase activity"/>
    <property type="evidence" value="ECO:0007669"/>
    <property type="project" value="UniProtKB-KW"/>
</dbReference>
<dbReference type="SUPFAM" id="SSF102114">
    <property type="entry name" value="Radical SAM enzymes"/>
    <property type="match status" value="1"/>
</dbReference>
<keyword evidence="8" id="KW-0808">Transferase</keyword>
<dbReference type="SUPFAM" id="SSF52242">
    <property type="entry name" value="Cobalamin (vitamin B12)-binding domain"/>
    <property type="match status" value="1"/>
</dbReference>
<dbReference type="InterPro" id="IPR006638">
    <property type="entry name" value="Elp3/MiaA/NifB-like_rSAM"/>
</dbReference>
<dbReference type="InterPro" id="IPR051198">
    <property type="entry name" value="BchE-like"/>
</dbReference>
<dbReference type="PANTHER" id="PTHR43409">
    <property type="entry name" value="ANAEROBIC MAGNESIUM-PROTOPORPHYRIN IX MONOMETHYL ESTER CYCLASE-RELATED"/>
    <property type="match status" value="1"/>
</dbReference>
<protein>
    <submittedName>
        <fullName evidence="8">Putative gentamicin C-methyltransferase</fullName>
    </submittedName>
</protein>
<evidence type="ECO:0000256" key="2">
    <source>
        <dbReference type="ARBA" id="ARBA00022691"/>
    </source>
</evidence>
<dbReference type="InterPro" id="IPR013785">
    <property type="entry name" value="Aldolase_TIM"/>
</dbReference>
<dbReference type="SMART" id="SM00729">
    <property type="entry name" value="Elp3"/>
    <property type="match status" value="1"/>
</dbReference>
<dbReference type="InterPro" id="IPR006158">
    <property type="entry name" value="Cobalamin-bd"/>
</dbReference>
<dbReference type="Gene3D" id="3.20.20.70">
    <property type="entry name" value="Aldolase class I"/>
    <property type="match status" value="1"/>
</dbReference>
<evidence type="ECO:0000256" key="4">
    <source>
        <dbReference type="ARBA" id="ARBA00023004"/>
    </source>
</evidence>
<dbReference type="Pfam" id="PF04055">
    <property type="entry name" value="Radical_SAM"/>
    <property type="match status" value="1"/>
</dbReference>
<dbReference type="InterPro" id="IPR040082">
    <property type="entry name" value="GenK-like"/>
</dbReference>
<sequence>MNALVAAPSVTEGNQVKVFLVKPPIRGCMVEIGRHVPIGLAYVSSALRAAGHETEIFDSLAYTEDNHVVPDAELTTIERAKLERHPRWRHIMHWGARTERIEAALAASGADVVGISCMFTPYYESAYELARMAKRVLPNAKVILGGQHGTVAFPHVLEVPEIDAVMLGEAEVTTVALLDAFATGRPLTELLGVAFRCGEGLCDCPTPGTPHIRPRAPFVADLDSLAPPAADQLDFDRYGNAVTLITSRGCPFSCSFCTVHATVGKQFRARDPQRVVDEIEHYVNVHGVRRFLVEDDNFTFDIERVHAICQEIVRRQLDVRLSLPNGMTVVKLTEDLVESMVSAGFDDLFLGLETTDAARLRKMRKGFTSLDKVSAGVALFEKFGLTASAAIIVGLPDQSLDAIVQDAVNLVLAGVEFWTNPFYPIYGSPDYQTCLSRGIVDPLTDPALFDQFNFAFANGVLAADELYTAWVGTLAMALWPKYVLEGAERREQGPVSAAEAAARLVEHSMAQLDPESPEELPATVRAIRETADGLLALGHPLGCVCVMQHVADADKGAGADQFCRFAGDMIAAAIALYSGQPQVSAQVGAQTAGDAEGCSFMVRPTGDERIGRIQRRFVELLDENRRDAELVTAEAVPL</sequence>
<proteinExistence type="predicted"/>
<dbReference type="SFLD" id="SFLDS00029">
    <property type="entry name" value="Radical_SAM"/>
    <property type="match status" value="1"/>
</dbReference>
<dbReference type="InterPro" id="IPR034466">
    <property type="entry name" value="Methyltransferase_Class_B"/>
</dbReference>
<dbReference type="InterPro" id="IPR007197">
    <property type="entry name" value="rSAM"/>
</dbReference>
<keyword evidence="5" id="KW-0411">Iron-sulfur</keyword>
<gene>
    <name evidence="8" type="primary">genK</name>
</gene>
<keyword evidence="2" id="KW-0949">S-adenosyl-L-methionine</keyword>
<evidence type="ECO:0000259" key="6">
    <source>
        <dbReference type="PROSITE" id="PS51332"/>
    </source>
</evidence>
<evidence type="ECO:0000256" key="3">
    <source>
        <dbReference type="ARBA" id="ARBA00022723"/>
    </source>
</evidence>
<name>A0A0K0K526_MICEC</name>
<dbReference type="SFLD" id="SFLDF00417">
    <property type="entry name" value="gentamicin_C-6'_methyltransfer"/>
    <property type="match status" value="1"/>
</dbReference>
<dbReference type="CDD" id="cd01335">
    <property type="entry name" value="Radical_SAM"/>
    <property type="match status" value="1"/>
</dbReference>
<organism evidence="8">
    <name type="scientific">Micromonospora echinospora</name>
    <name type="common">Micromonospora purpurea</name>
    <dbReference type="NCBI Taxonomy" id="1877"/>
    <lineage>
        <taxon>Bacteria</taxon>
        <taxon>Bacillati</taxon>
        <taxon>Actinomycetota</taxon>
        <taxon>Actinomycetes</taxon>
        <taxon>Micromonosporales</taxon>
        <taxon>Micromonosporaceae</taxon>
        <taxon>Micromonospora</taxon>
    </lineage>
</organism>
<dbReference type="PANTHER" id="PTHR43409:SF15">
    <property type="entry name" value="PUTATIVE-RELATED"/>
    <property type="match status" value="1"/>
</dbReference>
<dbReference type="InterPro" id="IPR058240">
    <property type="entry name" value="rSAM_sf"/>
</dbReference>
<feature type="domain" description="Radical SAM core" evidence="7">
    <location>
        <begin position="236"/>
        <end position="453"/>
    </location>
</feature>
<reference evidence="8" key="1">
    <citation type="submission" date="2012-04" db="EMBL/GenBank/DDBJ databases">
        <title>Construction of gene library of gentamicin biosynthetic gene cluster and function research of characteristic genes.</title>
        <authorList>
            <person name="Hong W."/>
            <person name="Pan C."/>
        </authorList>
    </citation>
    <scope>NUCLEOTIDE SEQUENCE</scope>
    <source>
        <strain evidence="8">G1008</strain>
    </source>
</reference>
<dbReference type="SMR" id="A0A0K0K526"/>
<feature type="domain" description="B12-binding" evidence="6">
    <location>
        <begin position="22"/>
        <end position="188"/>
    </location>
</feature>